<protein>
    <submittedName>
        <fullName evidence="8">Voltage gated chloride channel</fullName>
    </submittedName>
</protein>
<keyword evidence="4 6" id="KW-0472">Membrane</keyword>
<dbReference type="CDD" id="cd00400">
    <property type="entry name" value="Voltage_gated_ClC"/>
    <property type="match status" value="1"/>
</dbReference>
<dbReference type="PANTHER" id="PTHR33164">
    <property type="entry name" value="TRANSCRIPTIONAL REGULATOR, MARR FAMILY"/>
    <property type="match status" value="1"/>
</dbReference>
<feature type="domain" description="HTH marR-type" evidence="7">
    <location>
        <begin position="26"/>
        <end position="125"/>
    </location>
</feature>
<dbReference type="Pfam" id="PF12802">
    <property type="entry name" value="MarR_2"/>
    <property type="match status" value="1"/>
</dbReference>
<dbReference type="SMART" id="SM00347">
    <property type="entry name" value="HTH_MARR"/>
    <property type="match status" value="1"/>
</dbReference>
<reference evidence="8 9" key="1">
    <citation type="submission" date="2016-10" db="EMBL/GenBank/DDBJ databases">
        <authorList>
            <person name="de Groot N.N."/>
        </authorList>
    </citation>
    <scope>NUCLEOTIDE SEQUENCE [LARGE SCALE GENOMIC DNA]</scope>
    <source>
        <strain evidence="8 9">DSM 44637</strain>
    </source>
</reference>
<evidence type="ECO:0000256" key="5">
    <source>
        <dbReference type="SAM" id="MobiDB-lite"/>
    </source>
</evidence>
<evidence type="ECO:0000256" key="2">
    <source>
        <dbReference type="ARBA" id="ARBA00022692"/>
    </source>
</evidence>
<dbReference type="Gene3D" id="1.10.3080.10">
    <property type="entry name" value="Clc chloride channel"/>
    <property type="match status" value="1"/>
</dbReference>
<keyword evidence="2 6" id="KW-0812">Transmembrane</keyword>
<proteinExistence type="predicted"/>
<dbReference type="SUPFAM" id="SSF81340">
    <property type="entry name" value="Clc chloride channel"/>
    <property type="match status" value="1"/>
</dbReference>
<dbReference type="AlphaFoldDB" id="A0A1I5IWS3"/>
<gene>
    <name evidence="8" type="ORF">SAMN05421854_102732</name>
</gene>
<evidence type="ECO:0000256" key="6">
    <source>
        <dbReference type="SAM" id="Phobius"/>
    </source>
</evidence>
<organism evidence="8 9">
    <name type="scientific">Amycolatopsis rubida</name>
    <dbReference type="NCBI Taxonomy" id="112413"/>
    <lineage>
        <taxon>Bacteria</taxon>
        <taxon>Bacillati</taxon>
        <taxon>Actinomycetota</taxon>
        <taxon>Actinomycetes</taxon>
        <taxon>Pseudonocardiales</taxon>
        <taxon>Pseudonocardiaceae</taxon>
        <taxon>Amycolatopsis</taxon>
    </lineage>
</organism>
<keyword evidence="3 6" id="KW-1133">Transmembrane helix</keyword>
<evidence type="ECO:0000256" key="1">
    <source>
        <dbReference type="ARBA" id="ARBA00004141"/>
    </source>
</evidence>
<feature type="compositionally biased region" description="Basic and acidic residues" evidence="5">
    <location>
        <begin position="295"/>
        <end position="316"/>
    </location>
</feature>
<feature type="region of interest" description="Disordered" evidence="5">
    <location>
        <begin position="286"/>
        <end position="316"/>
    </location>
</feature>
<feature type="transmembrane region" description="Helical" evidence="6">
    <location>
        <begin position="174"/>
        <end position="202"/>
    </location>
</feature>
<dbReference type="SUPFAM" id="SSF46785">
    <property type="entry name" value="Winged helix' DNA-binding domain"/>
    <property type="match status" value="1"/>
</dbReference>
<evidence type="ECO:0000313" key="9">
    <source>
        <dbReference type="Proteomes" id="UP000199137"/>
    </source>
</evidence>
<dbReference type="GO" id="GO:0016020">
    <property type="term" value="C:membrane"/>
    <property type="evidence" value="ECO:0007669"/>
    <property type="project" value="UniProtKB-SubCell"/>
</dbReference>
<name>A0A1I5IWS3_9PSEU</name>
<dbReference type="STRING" id="112413.SAMN05421854_102732"/>
<comment type="subcellular location">
    <subcellularLocation>
        <location evidence="1">Membrane</location>
        <topology evidence="1">Multi-pass membrane protein</topology>
    </subcellularLocation>
</comment>
<dbReference type="Pfam" id="PF00654">
    <property type="entry name" value="Voltage_CLC"/>
    <property type="match status" value="1"/>
</dbReference>
<dbReference type="InterPro" id="IPR000835">
    <property type="entry name" value="HTH_MarR-typ"/>
</dbReference>
<evidence type="ECO:0000313" key="8">
    <source>
        <dbReference type="EMBL" id="SFO64626.1"/>
    </source>
</evidence>
<dbReference type="EMBL" id="FOWC01000002">
    <property type="protein sequence ID" value="SFO64626.1"/>
    <property type="molecule type" value="Genomic_DNA"/>
</dbReference>
<dbReference type="InterPro" id="IPR014743">
    <property type="entry name" value="Cl-channel_core"/>
</dbReference>
<dbReference type="Proteomes" id="UP000199137">
    <property type="component" value="Unassembled WGS sequence"/>
</dbReference>
<feature type="transmembrane region" description="Helical" evidence="6">
    <location>
        <begin position="222"/>
        <end position="242"/>
    </location>
</feature>
<sequence>MQDVPDDVAALERLTRVLVAVAWDSAHAAPRGVTFPQVRLLVVLDSLGRVPCSRLAEVMGVNASSVTRLADKLEAHGYVVRGEDEHRRTVVTIEVTAAGREVVAGGRRQVPARAVRAARGSACRAERGGLDGGPRPGHGGGIGIGRAHGGAGPAVKVPARAAHLGDFAVNPRMLLITAIALPVGGAAAVAAFALLKLIGLITNLVFYQRVATDLVAPGAQHHPWWLVLLAPVVGGLVIGLMARYGSEKIRGHGMPEAIEAILTGGSRVAPRGAVLKPVSAAVSIGTGGPFGAEGPRGRGADHHDRRRGRFDPSRSC</sequence>
<accession>A0A1I5IWS3</accession>
<dbReference type="GO" id="GO:0003700">
    <property type="term" value="F:DNA-binding transcription factor activity"/>
    <property type="evidence" value="ECO:0007669"/>
    <property type="project" value="InterPro"/>
</dbReference>
<dbReference type="InterPro" id="IPR036390">
    <property type="entry name" value="WH_DNA-bd_sf"/>
</dbReference>
<dbReference type="GO" id="GO:0015108">
    <property type="term" value="F:chloride transmembrane transporter activity"/>
    <property type="evidence" value="ECO:0007669"/>
    <property type="project" value="InterPro"/>
</dbReference>
<dbReference type="Gene3D" id="1.10.10.10">
    <property type="entry name" value="Winged helix-like DNA-binding domain superfamily/Winged helix DNA-binding domain"/>
    <property type="match status" value="1"/>
</dbReference>
<dbReference type="PANTHER" id="PTHR33164:SF43">
    <property type="entry name" value="HTH-TYPE TRANSCRIPTIONAL REPRESSOR YETL"/>
    <property type="match status" value="1"/>
</dbReference>
<dbReference type="GO" id="GO:0006950">
    <property type="term" value="P:response to stress"/>
    <property type="evidence" value="ECO:0007669"/>
    <property type="project" value="TreeGrafter"/>
</dbReference>
<dbReference type="InterPro" id="IPR036388">
    <property type="entry name" value="WH-like_DNA-bd_sf"/>
</dbReference>
<evidence type="ECO:0000256" key="3">
    <source>
        <dbReference type="ARBA" id="ARBA00022989"/>
    </source>
</evidence>
<evidence type="ECO:0000259" key="7">
    <source>
        <dbReference type="SMART" id="SM00347"/>
    </source>
</evidence>
<dbReference type="InterPro" id="IPR001807">
    <property type="entry name" value="ClC"/>
</dbReference>
<evidence type="ECO:0000256" key="4">
    <source>
        <dbReference type="ARBA" id="ARBA00023136"/>
    </source>
</evidence>
<dbReference type="InterPro" id="IPR039422">
    <property type="entry name" value="MarR/SlyA-like"/>
</dbReference>